<dbReference type="PANTHER" id="PTHR42748:SF26">
    <property type="entry name" value="NMRA-LIKE DOMAIN-CONTAINING PROTEIN"/>
    <property type="match status" value="1"/>
</dbReference>
<evidence type="ECO:0000256" key="2">
    <source>
        <dbReference type="ARBA" id="ARBA00022857"/>
    </source>
</evidence>
<evidence type="ECO:0000259" key="3">
    <source>
        <dbReference type="Pfam" id="PF05368"/>
    </source>
</evidence>
<dbReference type="PANTHER" id="PTHR42748">
    <property type="entry name" value="NITROGEN METABOLITE REPRESSION PROTEIN NMRA FAMILY MEMBER"/>
    <property type="match status" value="1"/>
</dbReference>
<dbReference type="Proteomes" id="UP000700596">
    <property type="component" value="Unassembled WGS sequence"/>
</dbReference>
<comment type="caution">
    <text evidence="4">The sequence shown here is derived from an EMBL/GenBank/DDBJ whole genome shotgun (WGS) entry which is preliminary data.</text>
</comment>
<dbReference type="Pfam" id="PF05368">
    <property type="entry name" value="NmrA"/>
    <property type="match status" value="1"/>
</dbReference>
<organism evidence="4 5">
    <name type="scientific">Dendryphion nanum</name>
    <dbReference type="NCBI Taxonomy" id="256645"/>
    <lineage>
        <taxon>Eukaryota</taxon>
        <taxon>Fungi</taxon>
        <taxon>Dikarya</taxon>
        <taxon>Ascomycota</taxon>
        <taxon>Pezizomycotina</taxon>
        <taxon>Dothideomycetes</taxon>
        <taxon>Pleosporomycetidae</taxon>
        <taxon>Pleosporales</taxon>
        <taxon>Torulaceae</taxon>
        <taxon>Dendryphion</taxon>
    </lineage>
</organism>
<protein>
    <recommendedName>
        <fullName evidence="3">NmrA-like domain-containing protein</fullName>
    </recommendedName>
</protein>
<dbReference type="InterPro" id="IPR008030">
    <property type="entry name" value="NmrA-like"/>
</dbReference>
<evidence type="ECO:0000313" key="4">
    <source>
        <dbReference type="EMBL" id="KAH7117829.1"/>
    </source>
</evidence>
<dbReference type="CDD" id="cd05251">
    <property type="entry name" value="NmrA_like_SDR_a"/>
    <property type="match status" value="1"/>
</dbReference>
<dbReference type="InterPro" id="IPR051164">
    <property type="entry name" value="NmrA-like_oxidored"/>
</dbReference>
<dbReference type="OrthoDB" id="3358371at2759"/>
<dbReference type="Gene3D" id="3.40.50.720">
    <property type="entry name" value="NAD(P)-binding Rossmann-like Domain"/>
    <property type="match status" value="1"/>
</dbReference>
<keyword evidence="2" id="KW-0521">NADP</keyword>
<dbReference type="SUPFAM" id="SSF51735">
    <property type="entry name" value="NAD(P)-binding Rossmann-fold domains"/>
    <property type="match status" value="1"/>
</dbReference>
<dbReference type="Gene3D" id="3.90.25.10">
    <property type="entry name" value="UDP-galactose 4-epimerase, domain 1"/>
    <property type="match status" value="1"/>
</dbReference>
<name>A0A9P9IFH2_9PLEO</name>
<evidence type="ECO:0000256" key="1">
    <source>
        <dbReference type="ARBA" id="ARBA00006328"/>
    </source>
</evidence>
<dbReference type="EMBL" id="JAGMWT010000013">
    <property type="protein sequence ID" value="KAH7117829.1"/>
    <property type="molecule type" value="Genomic_DNA"/>
</dbReference>
<feature type="domain" description="NmrA-like" evidence="3">
    <location>
        <begin position="3"/>
        <end position="321"/>
    </location>
</feature>
<dbReference type="AlphaFoldDB" id="A0A9P9IFH2"/>
<sequence>MSNKTIAIVGITGNQGSSVAEVFLALPGWNVRGISRDPSKPSAQKWIAKGVEVVQGDLDNPSSLKTAFKDAHVIFGTTDFWQHLANPATHERAAKENRTPNEVAYDLEVEQGKKFVNAVAEANQETGILERFVFSILSDTKGISKGKITFNLHFDSKWAAVEYLREKHPELNKKTSLLQLGIFASNWKTGGHTPRKQEDGTYKVSIPLGGDVKFPMVDPNADTGALTKALVEVPAGKNLVGAGSVLTWNEWCENWGKINGVKCTFERMDRKVIEQILGTSGREIADMFQYTEEFGYDGSDPSVVYPWDLGVEVKVTTMDEYNRKEDWSSVL</sequence>
<dbReference type="GO" id="GO:0005634">
    <property type="term" value="C:nucleus"/>
    <property type="evidence" value="ECO:0007669"/>
    <property type="project" value="TreeGrafter"/>
</dbReference>
<proteinExistence type="inferred from homology"/>
<keyword evidence="5" id="KW-1185">Reference proteome</keyword>
<evidence type="ECO:0000313" key="5">
    <source>
        <dbReference type="Proteomes" id="UP000700596"/>
    </source>
</evidence>
<dbReference type="InterPro" id="IPR036291">
    <property type="entry name" value="NAD(P)-bd_dom_sf"/>
</dbReference>
<comment type="similarity">
    <text evidence="1">Belongs to the NmrA-type oxidoreductase family.</text>
</comment>
<gene>
    <name evidence="4" type="ORF">B0J11DRAFT_93179</name>
</gene>
<reference evidence="4" key="1">
    <citation type="journal article" date="2021" name="Nat. Commun.">
        <title>Genetic determinants of endophytism in the Arabidopsis root mycobiome.</title>
        <authorList>
            <person name="Mesny F."/>
            <person name="Miyauchi S."/>
            <person name="Thiergart T."/>
            <person name="Pickel B."/>
            <person name="Atanasova L."/>
            <person name="Karlsson M."/>
            <person name="Huettel B."/>
            <person name="Barry K.W."/>
            <person name="Haridas S."/>
            <person name="Chen C."/>
            <person name="Bauer D."/>
            <person name="Andreopoulos W."/>
            <person name="Pangilinan J."/>
            <person name="LaButti K."/>
            <person name="Riley R."/>
            <person name="Lipzen A."/>
            <person name="Clum A."/>
            <person name="Drula E."/>
            <person name="Henrissat B."/>
            <person name="Kohler A."/>
            <person name="Grigoriev I.V."/>
            <person name="Martin F.M."/>
            <person name="Hacquard S."/>
        </authorList>
    </citation>
    <scope>NUCLEOTIDE SEQUENCE</scope>
    <source>
        <strain evidence="4">MPI-CAGE-CH-0243</strain>
    </source>
</reference>
<accession>A0A9P9IFH2</accession>